<dbReference type="EMBL" id="DYXN01000027">
    <property type="protein sequence ID" value="HJE86311.1"/>
    <property type="molecule type" value="Genomic_DNA"/>
</dbReference>
<reference evidence="1" key="1">
    <citation type="journal article" date="2021" name="PeerJ">
        <title>Extensive microbial diversity within the chicken gut microbiome revealed by metagenomics and culture.</title>
        <authorList>
            <person name="Gilroy R."/>
            <person name="Ravi A."/>
            <person name="Getino M."/>
            <person name="Pursley I."/>
            <person name="Horton D.L."/>
            <person name="Alikhan N.F."/>
            <person name="Baker D."/>
            <person name="Gharbi K."/>
            <person name="Hall N."/>
            <person name="Watson M."/>
            <person name="Adriaenssens E.M."/>
            <person name="Foster-Nyarko E."/>
            <person name="Jarju S."/>
            <person name="Secka A."/>
            <person name="Antonio M."/>
            <person name="Oren A."/>
            <person name="Chaudhuri R.R."/>
            <person name="La Ragione R."/>
            <person name="Hildebrand F."/>
            <person name="Pallen M.J."/>
        </authorList>
    </citation>
    <scope>NUCLEOTIDE SEQUENCE</scope>
    <source>
        <strain evidence="1">CHK173-2145</strain>
    </source>
</reference>
<gene>
    <name evidence="1" type="ORF">K8U88_01875</name>
</gene>
<comment type="caution">
    <text evidence="1">The sequence shown here is derived from an EMBL/GenBank/DDBJ whole genome shotgun (WGS) entry which is preliminary data.</text>
</comment>
<accession>A0A921EYY2</accession>
<sequence length="62" mass="6955">MHQHYQTLATTGTLKIKRKVDGRMEKTVSPVVDVDLETGEVKLVVPPQELQKLRADAQISNL</sequence>
<dbReference type="Proteomes" id="UP000721920">
    <property type="component" value="Unassembled WGS sequence"/>
</dbReference>
<name>A0A921EYY2_9LACO</name>
<organism evidence="1 2">
    <name type="scientific">Levilactobacillus hammesii</name>
    <dbReference type="NCBI Taxonomy" id="267633"/>
    <lineage>
        <taxon>Bacteria</taxon>
        <taxon>Bacillati</taxon>
        <taxon>Bacillota</taxon>
        <taxon>Bacilli</taxon>
        <taxon>Lactobacillales</taxon>
        <taxon>Lactobacillaceae</taxon>
        <taxon>Levilactobacillus</taxon>
    </lineage>
</organism>
<evidence type="ECO:0000313" key="2">
    <source>
        <dbReference type="Proteomes" id="UP000721920"/>
    </source>
</evidence>
<proteinExistence type="predicted"/>
<evidence type="ECO:0000313" key="1">
    <source>
        <dbReference type="EMBL" id="HJE86311.1"/>
    </source>
</evidence>
<protein>
    <submittedName>
        <fullName evidence="1">Uncharacterized protein</fullName>
    </submittedName>
</protein>
<dbReference type="AlphaFoldDB" id="A0A921EYY2"/>
<reference evidence="1" key="2">
    <citation type="submission" date="2021-09" db="EMBL/GenBank/DDBJ databases">
        <authorList>
            <person name="Gilroy R."/>
        </authorList>
    </citation>
    <scope>NUCLEOTIDE SEQUENCE</scope>
    <source>
        <strain evidence="1">CHK173-2145</strain>
    </source>
</reference>